<dbReference type="SUPFAM" id="SSF54980">
    <property type="entry name" value="EF-G C-terminal domain-like"/>
    <property type="match status" value="2"/>
</dbReference>
<proteinExistence type="inferred from homology"/>
<dbReference type="EMBL" id="DS469586">
    <property type="protein sequence ID" value="EDO40767.1"/>
    <property type="molecule type" value="Genomic_DNA"/>
</dbReference>
<feature type="domain" description="Tr-type G" evidence="9">
    <location>
        <begin position="18"/>
        <end position="199"/>
    </location>
</feature>
<keyword evidence="7 8" id="KW-0472">Membrane</keyword>
<evidence type="ECO:0000313" key="10">
    <source>
        <dbReference type="EMBL" id="EDO40767.1"/>
    </source>
</evidence>
<dbReference type="GO" id="GO:0005759">
    <property type="term" value="C:mitochondrial matrix"/>
    <property type="evidence" value="ECO:0007669"/>
    <property type="project" value="UniProtKB-UniRule"/>
</dbReference>
<comment type="similarity">
    <text evidence="1">Belongs to the TRAFAC class translation factor GTPase superfamily. Classic translation factor GTPase family. LepA subfamily.</text>
</comment>
<keyword evidence="6 8" id="KW-0342">GTP-binding</keyword>
<dbReference type="Pfam" id="PF00009">
    <property type="entry name" value="GTP_EFTU"/>
    <property type="match status" value="1"/>
</dbReference>
<dbReference type="Proteomes" id="UP000001593">
    <property type="component" value="Unassembled WGS sequence"/>
</dbReference>
<dbReference type="PROSITE" id="PS51722">
    <property type="entry name" value="G_TR_2"/>
    <property type="match status" value="1"/>
</dbReference>
<dbReference type="SUPFAM" id="SSF52540">
    <property type="entry name" value="P-loop containing nucleoside triphosphate hydrolases"/>
    <property type="match status" value="1"/>
</dbReference>
<dbReference type="InterPro" id="IPR031157">
    <property type="entry name" value="G_TR_CS"/>
</dbReference>
<keyword evidence="8" id="KW-0648">Protein biosynthesis</keyword>
<dbReference type="GO" id="GO:0006412">
    <property type="term" value="P:translation"/>
    <property type="evidence" value="ECO:0007669"/>
    <property type="project" value="UniProtKB-KW"/>
</dbReference>
<dbReference type="InterPro" id="IPR006297">
    <property type="entry name" value="EF-4"/>
</dbReference>
<dbReference type="GO" id="GO:0003924">
    <property type="term" value="F:GTPase activity"/>
    <property type="evidence" value="ECO:0007669"/>
    <property type="project" value="UniProtKB-UniRule"/>
</dbReference>
<dbReference type="GO" id="GO:0045727">
    <property type="term" value="P:positive regulation of translation"/>
    <property type="evidence" value="ECO:0000318"/>
    <property type="project" value="GO_Central"/>
</dbReference>
<dbReference type="Gene3D" id="3.30.70.240">
    <property type="match status" value="1"/>
</dbReference>
<keyword evidence="4 8" id="KW-0378">Hydrolase</keyword>
<dbReference type="Gene3D" id="3.30.70.870">
    <property type="entry name" value="Elongation Factor G (Translational Gtpase), domain 3"/>
    <property type="match status" value="1"/>
</dbReference>
<comment type="similarity">
    <text evidence="8">Belongs to the GTP-binding elongation factor family. LepA subfamily.</text>
</comment>
<dbReference type="PROSITE" id="PS00301">
    <property type="entry name" value="G_TR_1"/>
    <property type="match status" value="1"/>
</dbReference>
<sequence length="612" mass="68511">MFGIYVEQTLDLSDYPLERVRNFSIVAHVDHGKSTLADRLLEVTGTISKSSDNKQVLDKLQVERERGITVKAQTASILYKHKGHTYLLNLIDTPGHVDFSYEVSRSLAACQGVVLLVDAAQGVQAQTVSNFFLAFNSELTIIPALNKIDLKTAKSDEVIHQMERLFDINQQDILKISAKEGIGVTELLDAVVEKLPSPKGDIKKPLSALLFDSWYDQYRGVICLVAVVDGSIKKGDQITSIHSEQSYEVSDVGILHPNEFSTGALYAGQVGFVVTGMRNRKDAQIGDTFCHTHSLVDPLPGFKPTVPMVYAGVYPVDQSEYVFLRNALEKLTLNDASVTSHPDSCIALGQGWRLGFLGLLHMDVFKQRLEQEFDASVIITSPSVPYRGILSSYKGGKTIDILNPLELPDPGSVEEYQEPYVLGTLMFPQEYMGKMLTLCQERRGVQEDVVFIDELRVMLKYKLPLNEIITDFYDQLKTLSSGYASFDYDDHGYHATRIVRMDILINGKAVDALSSIVHADKAVMSGRTWCKKLSEIIPRQLFEVVIQASIRGRIIARESLRPLRKDVTAKCYGGDMSRKMKLLKRQKEGKKKMKRIGKVDLPHEAFLTLLTR</sequence>
<comment type="subcellular location">
    <subcellularLocation>
        <location evidence="8">Mitochondrion inner membrane</location>
        <topology evidence="8">Peripheral membrane protein</topology>
        <orientation evidence="8">Matrix side</orientation>
    </subcellularLocation>
</comment>
<feature type="binding site" evidence="8">
    <location>
        <begin position="146"/>
        <end position="149"/>
    </location>
    <ligand>
        <name>GTP</name>
        <dbReference type="ChEBI" id="CHEBI:37565"/>
    </ligand>
</feature>
<dbReference type="AlphaFoldDB" id="A7S680"/>
<dbReference type="HOGENOM" id="CLU_009995_3_3_1"/>
<dbReference type="eggNOG" id="KOG0462">
    <property type="taxonomic scope" value="Eukaryota"/>
</dbReference>
<comment type="function">
    <text evidence="8">Promotes mitochondrial protein synthesis. May act as a fidelity factor of the translation reaction, by catalyzing a one-codon backward translocation of tRNAs on improperly translocated ribosomes. Binds to mitochondrial ribosomes in a GTP-dependent manner.</text>
</comment>
<dbReference type="GO" id="GO:0005739">
    <property type="term" value="C:mitochondrion"/>
    <property type="evidence" value="ECO:0000318"/>
    <property type="project" value="GO_Central"/>
</dbReference>
<dbReference type="EC" id="3.6.5.n1" evidence="8"/>
<dbReference type="GO" id="GO:0097177">
    <property type="term" value="F:mitochondrial ribosome binding"/>
    <property type="evidence" value="ECO:0000318"/>
    <property type="project" value="GO_Central"/>
</dbReference>
<keyword evidence="5 8" id="KW-0496">Mitochondrion</keyword>
<evidence type="ECO:0000256" key="2">
    <source>
        <dbReference type="ARBA" id="ARBA00022741"/>
    </source>
</evidence>
<dbReference type="FunFam" id="3.30.70.2570:FF:000001">
    <property type="entry name" value="Translation factor GUF1, mitochondrial"/>
    <property type="match status" value="1"/>
</dbReference>
<dbReference type="NCBIfam" id="TIGR00231">
    <property type="entry name" value="small_GTP"/>
    <property type="match status" value="1"/>
</dbReference>
<evidence type="ECO:0000313" key="11">
    <source>
        <dbReference type="Proteomes" id="UP000001593"/>
    </source>
</evidence>
<dbReference type="GO" id="GO:0005525">
    <property type="term" value="F:GTP binding"/>
    <property type="evidence" value="ECO:0007669"/>
    <property type="project" value="UniProtKB-UniRule"/>
</dbReference>
<dbReference type="PANTHER" id="PTHR43512">
    <property type="entry name" value="TRANSLATION FACTOR GUF1-RELATED"/>
    <property type="match status" value="1"/>
</dbReference>
<feature type="binding site" evidence="8">
    <location>
        <begin position="92"/>
        <end position="96"/>
    </location>
    <ligand>
        <name>GTP</name>
        <dbReference type="ChEBI" id="CHEBI:37565"/>
    </ligand>
</feature>
<evidence type="ECO:0000256" key="1">
    <source>
        <dbReference type="ARBA" id="ARBA00005454"/>
    </source>
</evidence>
<evidence type="ECO:0000256" key="7">
    <source>
        <dbReference type="ARBA" id="ARBA00023136"/>
    </source>
</evidence>
<dbReference type="InterPro" id="IPR000640">
    <property type="entry name" value="EFG_V-like"/>
</dbReference>
<dbReference type="GO" id="GO:0005743">
    <property type="term" value="C:mitochondrial inner membrane"/>
    <property type="evidence" value="ECO:0007669"/>
    <property type="project" value="UniProtKB-SubCell"/>
</dbReference>
<evidence type="ECO:0000256" key="8">
    <source>
        <dbReference type="HAMAP-Rule" id="MF_03137"/>
    </source>
</evidence>
<evidence type="ECO:0000256" key="3">
    <source>
        <dbReference type="ARBA" id="ARBA00022792"/>
    </source>
</evidence>
<dbReference type="InParanoid" id="A7S680"/>
<evidence type="ECO:0000256" key="5">
    <source>
        <dbReference type="ARBA" id="ARBA00023128"/>
    </source>
</evidence>
<dbReference type="FunFam" id="3.30.70.240:FF:000007">
    <property type="entry name" value="Translation factor GUF1, mitochondrial"/>
    <property type="match status" value="1"/>
</dbReference>
<dbReference type="Pfam" id="PF03144">
    <property type="entry name" value="GTP_EFTU_D2"/>
    <property type="match status" value="1"/>
</dbReference>
<accession>A7S680</accession>
<dbReference type="CDD" id="cd01890">
    <property type="entry name" value="LepA"/>
    <property type="match status" value="1"/>
</dbReference>
<dbReference type="CDD" id="cd03709">
    <property type="entry name" value="lepA_C"/>
    <property type="match status" value="1"/>
</dbReference>
<dbReference type="InterPro" id="IPR009000">
    <property type="entry name" value="Transl_B-barrel_sf"/>
</dbReference>
<keyword evidence="2 8" id="KW-0547">Nucleotide-binding</keyword>
<dbReference type="SUPFAM" id="SSF50447">
    <property type="entry name" value="Translation proteins"/>
    <property type="match status" value="1"/>
</dbReference>
<dbReference type="InterPro" id="IPR005225">
    <property type="entry name" value="Small_GTP-bd"/>
</dbReference>
<dbReference type="PANTHER" id="PTHR43512:SF7">
    <property type="entry name" value="TRANSLATION FACTOR GUF1, MITOCHONDRIAL"/>
    <property type="match status" value="1"/>
</dbReference>
<dbReference type="HAMAP" id="MF_00071">
    <property type="entry name" value="LepA"/>
    <property type="match status" value="1"/>
</dbReference>
<dbReference type="InterPro" id="IPR000795">
    <property type="entry name" value="T_Tr_GTP-bd_dom"/>
</dbReference>
<dbReference type="Pfam" id="PF06421">
    <property type="entry name" value="LepA_C"/>
    <property type="match status" value="1"/>
</dbReference>
<dbReference type="Gene3D" id="3.40.50.300">
    <property type="entry name" value="P-loop containing nucleotide triphosphate hydrolases"/>
    <property type="match status" value="1"/>
</dbReference>
<dbReference type="FunFam" id="3.40.50.300:FF:000078">
    <property type="entry name" value="Elongation factor 4"/>
    <property type="match status" value="1"/>
</dbReference>
<dbReference type="InterPro" id="IPR027417">
    <property type="entry name" value="P-loop_NTPase"/>
</dbReference>
<comment type="catalytic activity">
    <reaction evidence="8">
        <text>GTP + H2O = GDP + phosphate + H(+)</text>
        <dbReference type="Rhea" id="RHEA:19669"/>
        <dbReference type="ChEBI" id="CHEBI:15377"/>
        <dbReference type="ChEBI" id="CHEBI:15378"/>
        <dbReference type="ChEBI" id="CHEBI:37565"/>
        <dbReference type="ChEBI" id="CHEBI:43474"/>
        <dbReference type="ChEBI" id="CHEBI:58189"/>
        <dbReference type="EC" id="3.6.5.n1"/>
    </reaction>
</comment>
<dbReference type="Pfam" id="PF00679">
    <property type="entry name" value="EFG_C"/>
    <property type="match status" value="1"/>
</dbReference>
<dbReference type="InterPro" id="IPR035654">
    <property type="entry name" value="LepA_IV"/>
</dbReference>
<keyword evidence="3 8" id="KW-0999">Mitochondrion inner membrane</keyword>
<dbReference type="InterPro" id="IPR038363">
    <property type="entry name" value="LepA_C_sf"/>
</dbReference>
<evidence type="ECO:0000256" key="4">
    <source>
        <dbReference type="ARBA" id="ARBA00022801"/>
    </source>
</evidence>
<dbReference type="InterPro" id="IPR004161">
    <property type="entry name" value="EFTu-like_2"/>
</dbReference>
<dbReference type="OMA" id="QVKCDEN"/>
<dbReference type="Gene3D" id="3.30.70.2570">
    <property type="entry name" value="Elongation factor 4, C-terminal domain"/>
    <property type="match status" value="1"/>
</dbReference>
<evidence type="ECO:0000256" key="6">
    <source>
        <dbReference type="ARBA" id="ARBA00023134"/>
    </source>
</evidence>
<organism evidence="10 11">
    <name type="scientific">Nematostella vectensis</name>
    <name type="common">Starlet sea anemone</name>
    <dbReference type="NCBI Taxonomy" id="45351"/>
    <lineage>
        <taxon>Eukaryota</taxon>
        <taxon>Metazoa</taxon>
        <taxon>Cnidaria</taxon>
        <taxon>Anthozoa</taxon>
        <taxon>Hexacorallia</taxon>
        <taxon>Actiniaria</taxon>
        <taxon>Edwardsiidae</taxon>
        <taxon>Nematostella</taxon>
    </lineage>
</organism>
<keyword evidence="11" id="KW-1185">Reference proteome</keyword>
<gene>
    <name evidence="10" type="ORF">NEMVEDRAFT_v1g106275</name>
</gene>
<dbReference type="PhylomeDB" id="A7S680"/>
<dbReference type="NCBIfam" id="TIGR01393">
    <property type="entry name" value="lepA"/>
    <property type="match status" value="1"/>
</dbReference>
<dbReference type="InterPro" id="IPR035647">
    <property type="entry name" value="EFG_III/V"/>
</dbReference>
<reference evidence="10 11" key="1">
    <citation type="journal article" date="2007" name="Science">
        <title>Sea anemone genome reveals ancestral eumetazoan gene repertoire and genomic organization.</title>
        <authorList>
            <person name="Putnam N.H."/>
            <person name="Srivastava M."/>
            <person name="Hellsten U."/>
            <person name="Dirks B."/>
            <person name="Chapman J."/>
            <person name="Salamov A."/>
            <person name="Terry A."/>
            <person name="Shapiro H."/>
            <person name="Lindquist E."/>
            <person name="Kapitonov V.V."/>
            <person name="Jurka J."/>
            <person name="Genikhovich G."/>
            <person name="Grigoriev I.V."/>
            <person name="Lucas S.M."/>
            <person name="Steele R.E."/>
            <person name="Finnerty J.R."/>
            <person name="Technau U."/>
            <person name="Martindale M.Q."/>
            <person name="Rokhsar D.S."/>
        </authorList>
    </citation>
    <scope>NUCLEOTIDE SEQUENCE [LARGE SCALE GENOMIC DNA]</scope>
    <source>
        <strain evidence="11">CH2 X CH6</strain>
    </source>
</reference>
<dbReference type="CDD" id="cd03699">
    <property type="entry name" value="EF4_II"/>
    <property type="match status" value="1"/>
</dbReference>
<dbReference type="CDD" id="cd16260">
    <property type="entry name" value="EF4_III"/>
    <property type="match status" value="1"/>
</dbReference>
<dbReference type="Gene3D" id="2.40.30.10">
    <property type="entry name" value="Translation factors"/>
    <property type="match status" value="1"/>
</dbReference>
<dbReference type="FunFam" id="3.30.70.870:FF:000004">
    <property type="entry name" value="Translation factor GUF1, mitochondrial"/>
    <property type="match status" value="1"/>
</dbReference>
<dbReference type="FunFam" id="2.40.30.10:FF:000015">
    <property type="entry name" value="Translation factor GUF1, mitochondrial"/>
    <property type="match status" value="1"/>
</dbReference>
<dbReference type="STRING" id="45351.A7S680"/>
<dbReference type="InterPro" id="IPR013842">
    <property type="entry name" value="LepA_CTD"/>
</dbReference>
<feature type="binding site" evidence="8">
    <location>
        <begin position="27"/>
        <end position="34"/>
    </location>
    <ligand>
        <name>GTP</name>
        <dbReference type="ChEBI" id="CHEBI:37565"/>
    </ligand>
</feature>
<name>A7S680_NEMVE</name>
<dbReference type="PRINTS" id="PR00315">
    <property type="entry name" value="ELONGATNFCT"/>
</dbReference>
<protein>
    <recommendedName>
        <fullName evidence="8">Translation factor GUF1 homolog, mitochondrial</fullName>
        <ecNumber evidence="8">3.6.5.n1</ecNumber>
    </recommendedName>
    <alternativeName>
        <fullName evidence="8">Elongation factor 4 homolog</fullName>
        <shortName evidence="8">EF-4</shortName>
    </alternativeName>
    <alternativeName>
        <fullName evidence="8">GTPase GUF1 homolog</fullName>
    </alternativeName>
    <alternativeName>
        <fullName evidence="8">Ribosomal back-translocase</fullName>
    </alternativeName>
</protein>
<evidence type="ECO:0000259" key="9">
    <source>
        <dbReference type="PROSITE" id="PS51722"/>
    </source>
</evidence>